<evidence type="ECO:0000256" key="3">
    <source>
        <dbReference type="ARBA" id="ARBA00023125"/>
    </source>
</evidence>
<dbReference type="GO" id="GO:0032993">
    <property type="term" value="C:protein-DNA complex"/>
    <property type="evidence" value="ECO:0007669"/>
    <property type="project" value="TreeGrafter"/>
</dbReference>
<comment type="caution">
    <text evidence="7">The sequence shown here is derived from an EMBL/GenBank/DDBJ whole genome shotgun (WGS) entry which is preliminary data.</text>
</comment>
<evidence type="ECO:0000313" key="7">
    <source>
        <dbReference type="EMBL" id="MPM61906.1"/>
    </source>
</evidence>
<keyword evidence="2" id="KW-0805">Transcription regulation</keyword>
<dbReference type="InterPro" id="IPR036390">
    <property type="entry name" value="WH_DNA-bd_sf"/>
</dbReference>
<dbReference type="PROSITE" id="PS50931">
    <property type="entry name" value="HTH_LYSR"/>
    <property type="match status" value="1"/>
</dbReference>
<protein>
    <recommendedName>
        <fullName evidence="6">HTH lysR-type domain-containing protein</fullName>
    </recommendedName>
</protein>
<organism evidence="7">
    <name type="scientific">bioreactor metagenome</name>
    <dbReference type="NCBI Taxonomy" id="1076179"/>
    <lineage>
        <taxon>unclassified sequences</taxon>
        <taxon>metagenomes</taxon>
        <taxon>ecological metagenomes</taxon>
    </lineage>
</organism>
<keyword evidence="4" id="KW-0804">Transcription</keyword>
<evidence type="ECO:0000259" key="6">
    <source>
        <dbReference type="PROSITE" id="PS50931"/>
    </source>
</evidence>
<dbReference type="GO" id="GO:0003700">
    <property type="term" value="F:DNA-binding transcription factor activity"/>
    <property type="evidence" value="ECO:0007669"/>
    <property type="project" value="InterPro"/>
</dbReference>
<dbReference type="SUPFAM" id="SSF46785">
    <property type="entry name" value="Winged helix' DNA-binding domain"/>
    <property type="match status" value="1"/>
</dbReference>
<dbReference type="InterPro" id="IPR000847">
    <property type="entry name" value="LysR_HTH_N"/>
</dbReference>
<dbReference type="PANTHER" id="PTHR30346:SF0">
    <property type="entry name" value="HCA OPERON TRANSCRIPTIONAL ACTIVATOR HCAR"/>
    <property type="match status" value="1"/>
</dbReference>
<dbReference type="EMBL" id="VSSQ01018584">
    <property type="protein sequence ID" value="MPM61906.1"/>
    <property type="molecule type" value="Genomic_DNA"/>
</dbReference>
<name>A0A645BA22_9ZZZZ</name>
<evidence type="ECO:0000256" key="4">
    <source>
        <dbReference type="ARBA" id="ARBA00023163"/>
    </source>
</evidence>
<dbReference type="Gene3D" id="1.10.10.10">
    <property type="entry name" value="Winged helix-like DNA-binding domain superfamily/Winged helix DNA-binding domain"/>
    <property type="match status" value="1"/>
</dbReference>
<keyword evidence="3" id="KW-0238">DNA-binding</keyword>
<dbReference type="InterPro" id="IPR036388">
    <property type="entry name" value="WH-like_DNA-bd_sf"/>
</dbReference>
<comment type="similarity">
    <text evidence="1">Belongs to the LysR transcriptional regulatory family.</text>
</comment>
<feature type="domain" description="HTH lysR-type" evidence="6">
    <location>
        <begin position="59"/>
        <end position="99"/>
    </location>
</feature>
<dbReference type="GO" id="GO:0003677">
    <property type="term" value="F:DNA binding"/>
    <property type="evidence" value="ECO:0007669"/>
    <property type="project" value="UniProtKB-KW"/>
</dbReference>
<sequence length="350" mass="39516">MHSAMGTESHKPSIPRKTGRIKIQPARNTKVREKEITAEINPFPNAVKSALEKVLKPAISKAAENLYMNQPNLSKAIRELEDDIGIAIFDRTAKGVVPTEKGREFLSYARAILAQVAEMEALYHPDNDRKLRFDLCAPRAGYISRAFSALVNEIGPDADIGFSYRESGPMRVIKSVSNEVNRLGIVRCQTYYKKYFLGELTERGLKHETIRSYTRAALMSRTHPLAQKDSIDENDLAPYTEILYGDWSVPSLPVAEARQFSRIHEARKTISVFERASQMELLGTVFGAYALVSPEPESSWTCFGLVQKHCELPGNSFSDLLVWRENYRMTREDLLFLEKLRTSAASVPNK</sequence>
<dbReference type="SUPFAM" id="SSF53850">
    <property type="entry name" value="Periplasmic binding protein-like II"/>
    <property type="match status" value="1"/>
</dbReference>
<dbReference type="AlphaFoldDB" id="A0A645BA22"/>
<dbReference type="Pfam" id="PF00126">
    <property type="entry name" value="HTH_1"/>
    <property type="match status" value="1"/>
</dbReference>
<proteinExistence type="inferred from homology"/>
<accession>A0A645BA22</accession>
<evidence type="ECO:0000256" key="5">
    <source>
        <dbReference type="SAM" id="MobiDB-lite"/>
    </source>
</evidence>
<evidence type="ECO:0000256" key="1">
    <source>
        <dbReference type="ARBA" id="ARBA00009437"/>
    </source>
</evidence>
<gene>
    <name evidence="7" type="ORF">SDC9_108770</name>
</gene>
<reference evidence="7" key="1">
    <citation type="submission" date="2019-08" db="EMBL/GenBank/DDBJ databases">
        <authorList>
            <person name="Kucharzyk K."/>
            <person name="Murdoch R.W."/>
            <person name="Higgins S."/>
            <person name="Loffler F."/>
        </authorList>
    </citation>
    <scope>NUCLEOTIDE SEQUENCE</scope>
</reference>
<feature type="region of interest" description="Disordered" evidence="5">
    <location>
        <begin position="1"/>
        <end position="30"/>
    </location>
</feature>
<dbReference type="PANTHER" id="PTHR30346">
    <property type="entry name" value="TRANSCRIPTIONAL DUAL REGULATOR HCAR-RELATED"/>
    <property type="match status" value="1"/>
</dbReference>
<dbReference type="PRINTS" id="PR00039">
    <property type="entry name" value="HTHLYSR"/>
</dbReference>
<evidence type="ECO:0000256" key="2">
    <source>
        <dbReference type="ARBA" id="ARBA00023015"/>
    </source>
</evidence>